<dbReference type="CDD" id="cd03136">
    <property type="entry name" value="GATase1_AraC_ArgR_like"/>
    <property type="match status" value="1"/>
</dbReference>
<dbReference type="RefSeq" id="WP_149763819.1">
    <property type="nucleotide sequence ID" value="NZ_BSPE01000018.1"/>
</dbReference>
<evidence type="ECO:0000313" key="5">
    <source>
        <dbReference type="Proteomes" id="UP000323300"/>
    </source>
</evidence>
<dbReference type="GO" id="GO:0003700">
    <property type="term" value="F:DNA-binding transcription factor activity"/>
    <property type="evidence" value="ECO:0007669"/>
    <property type="project" value="InterPro"/>
</dbReference>
<dbReference type="PROSITE" id="PS01124">
    <property type="entry name" value="HTH_ARAC_FAMILY_2"/>
    <property type="match status" value="1"/>
</dbReference>
<sequence>MPNEEFFATFLLCDGFSNMVLACALEPLRAVHDLIGGVSWQILTLTNESAVSSSGLKIAPDLPLQNASRSDLLVVVAGYGFREQAVSATSQKLQMLARRADTIIAADTAPWLLGKAGLLGGSAATLHWQALAEFEESFPDIAVSHSRFVMSGRFWTCGSASTTLDLMLEMIKGRFGAAIAFDVSALFVHDAERLVASSHGSGRLMAKGSPQLRNAIVRMIETIEAPERLHQIAAFVNVSLRTLNRLFLDEVGLPPGKYYQFLRLARARDLAANTNLTQGDIALRTGFSGPSVLSRAFSTHFGYSIGKNSRGLRASSSDYRRSNV</sequence>
<dbReference type="PANTHER" id="PTHR43130">
    <property type="entry name" value="ARAC-FAMILY TRANSCRIPTIONAL REGULATOR"/>
    <property type="match status" value="1"/>
</dbReference>
<dbReference type="Proteomes" id="UP000323300">
    <property type="component" value="Unassembled WGS sequence"/>
</dbReference>
<dbReference type="Gene3D" id="1.10.10.60">
    <property type="entry name" value="Homeodomain-like"/>
    <property type="match status" value="1"/>
</dbReference>
<dbReference type="EMBL" id="FOSL01000034">
    <property type="protein sequence ID" value="SFL11344.1"/>
    <property type="molecule type" value="Genomic_DNA"/>
</dbReference>
<dbReference type="GO" id="GO:0043565">
    <property type="term" value="F:sequence-specific DNA binding"/>
    <property type="evidence" value="ECO:0007669"/>
    <property type="project" value="InterPro"/>
</dbReference>
<keyword evidence="5" id="KW-1185">Reference proteome</keyword>
<dbReference type="SMART" id="SM00342">
    <property type="entry name" value="HTH_ARAC"/>
    <property type="match status" value="1"/>
</dbReference>
<dbReference type="Gene3D" id="3.40.50.880">
    <property type="match status" value="1"/>
</dbReference>
<dbReference type="InterPro" id="IPR002818">
    <property type="entry name" value="DJ-1/PfpI"/>
</dbReference>
<dbReference type="InterPro" id="IPR052158">
    <property type="entry name" value="INH-QAR"/>
</dbReference>
<accession>A0A1I4F0B7</accession>
<reference evidence="4 5" key="1">
    <citation type="submission" date="2016-10" db="EMBL/GenBank/DDBJ databases">
        <authorList>
            <person name="Varghese N."/>
            <person name="Submissions S."/>
        </authorList>
    </citation>
    <scope>NUCLEOTIDE SEQUENCE [LARGE SCALE GENOMIC DNA]</scope>
    <source>
        <strain evidence="4 5">DSM 21822</strain>
    </source>
</reference>
<gene>
    <name evidence="4" type="ORF">SAMN04488498_1345</name>
</gene>
<dbReference type="InterPro" id="IPR009057">
    <property type="entry name" value="Homeodomain-like_sf"/>
</dbReference>
<dbReference type="InterPro" id="IPR018060">
    <property type="entry name" value="HTH_AraC"/>
</dbReference>
<dbReference type="InterPro" id="IPR029062">
    <property type="entry name" value="Class_I_gatase-like"/>
</dbReference>
<evidence type="ECO:0000313" key="4">
    <source>
        <dbReference type="EMBL" id="SFL11344.1"/>
    </source>
</evidence>
<keyword evidence="4" id="KW-0238">DNA-binding</keyword>
<dbReference type="Pfam" id="PF01965">
    <property type="entry name" value="DJ-1_PfpI"/>
    <property type="match status" value="1"/>
</dbReference>
<evidence type="ECO:0000256" key="1">
    <source>
        <dbReference type="ARBA" id="ARBA00023015"/>
    </source>
</evidence>
<organism evidence="4 5">
    <name type="scientific">Neomesorhizobium albiziae</name>
    <dbReference type="NCBI Taxonomy" id="335020"/>
    <lineage>
        <taxon>Bacteria</taxon>
        <taxon>Pseudomonadati</taxon>
        <taxon>Pseudomonadota</taxon>
        <taxon>Alphaproteobacteria</taxon>
        <taxon>Hyphomicrobiales</taxon>
        <taxon>Phyllobacteriaceae</taxon>
        <taxon>Neomesorhizobium</taxon>
    </lineage>
</organism>
<protein>
    <submittedName>
        <fullName evidence="4">Transcriptional regulator GlxA family, contains an amidase domain and an AraC-type DNA-binding HTH domain</fullName>
    </submittedName>
</protein>
<feature type="domain" description="HTH araC/xylS-type" evidence="3">
    <location>
        <begin position="213"/>
        <end position="311"/>
    </location>
</feature>
<evidence type="ECO:0000259" key="3">
    <source>
        <dbReference type="PROSITE" id="PS01124"/>
    </source>
</evidence>
<dbReference type="OrthoDB" id="9793400at2"/>
<evidence type="ECO:0000256" key="2">
    <source>
        <dbReference type="ARBA" id="ARBA00023163"/>
    </source>
</evidence>
<dbReference type="SUPFAM" id="SSF46689">
    <property type="entry name" value="Homeodomain-like"/>
    <property type="match status" value="2"/>
</dbReference>
<keyword evidence="2" id="KW-0804">Transcription</keyword>
<dbReference type="Pfam" id="PF12833">
    <property type="entry name" value="HTH_18"/>
    <property type="match status" value="1"/>
</dbReference>
<keyword evidence="1" id="KW-0805">Transcription regulation</keyword>
<dbReference type="AlphaFoldDB" id="A0A1I4F0B7"/>
<name>A0A1I4F0B7_9HYPH</name>
<dbReference type="SUPFAM" id="SSF52317">
    <property type="entry name" value="Class I glutamine amidotransferase-like"/>
    <property type="match status" value="1"/>
</dbReference>
<proteinExistence type="predicted"/>
<dbReference type="PANTHER" id="PTHR43130:SF3">
    <property type="entry name" value="HTH-TYPE TRANSCRIPTIONAL REGULATOR RV1931C"/>
    <property type="match status" value="1"/>
</dbReference>